<sequence>MIQIPEKTIPAFHSQTILSLNTQKVRTAKSSQTILQLNQNLRSHSPAPTIASYRHPTFKNIVQKGQKIALFTNSVSPSVDILLGWNVKKTACDVDVSAFLLGANQKVLGDSWFVFYGQPQSPDRSVSFETLSTNQCEKIHIQLNQLNSVVQKIVFVLTINEALTRNLNFSMIEHAYIQIIDSNQHELVSFPMSDYYESVTSMMIGEIYLHNGIWKFHAVGNGVKEDLAGLCRRYGVNVS</sequence>
<dbReference type="PANTHER" id="PTHR32097">
    <property type="entry name" value="CAMP-BINDING PROTEIN 1-RELATED"/>
    <property type="match status" value="1"/>
</dbReference>
<reference evidence="2 3" key="1">
    <citation type="submission" date="2020-08" db="EMBL/GenBank/DDBJ databases">
        <title>Genome public.</title>
        <authorList>
            <person name="Liu C."/>
            <person name="Sun Q."/>
        </authorList>
    </citation>
    <scope>NUCLEOTIDE SEQUENCE [LARGE SCALE GENOMIC DNA]</scope>
    <source>
        <strain evidence="2 3">3_YM_SP_D4_24.mj</strain>
    </source>
</reference>
<evidence type="ECO:0000259" key="1">
    <source>
        <dbReference type="Pfam" id="PF02342"/>
    </source>
</evidence>
<accession>A0ABR7P6Y5</accession>
<evidence type="ECO:0000313" key="2">
    <source>
        <dbReference type="EMBL" id="MBC8627047.1"/>
    </source>
</evidence>
<name>A0ABR7P6Y5_9FIRM</name>
<dbReference type="Gene3D" id="2.60.60.30">
    <property type="entry name" value="sav2460 like domains"/>
    <property type="match status" value="1"/>
</dbReference>
<evidence type="ECO:0000313" key="3">
    <source>
        <dbReference type="Proteomes" id="UP000661649"/>
    </source>
</evidence>
<keyword evidence="3" id="KW-1185">Reference proteome</keyword>
<dbReference type="Proteomes" id="UP000661649">
    <property type="component" value="Unassembled WGS sequence"/>
</dbReference>
<organism evidence="2 3">
    <name type="scientific">Blautia stercoris</name>
    <dbReference type="NCBI Taxonomy" id="871664"/>
    <lineage>
        <taxon>Bacteria</taxon>
        <taxon>Bacillati</taxon>
        <taxon>Bacillota</taxon>
        <taxon>Clostridia</taxon>
        <taxon>Lachnospirales</taxon>
        <taxon>Lachnospiraceae</taxon>
        <taxon>Blautia</taxon>
    </lineage>
</organism>
<dbReference type="EMBL" id="JACRTP010000001">
    <property type="protein sequence ID" value="MBC8627047.1"/>
    <property type="molecule type" value="Genomic_DNA"/>
</dbReference>
<proteinExistence type="predicted"/>
<dbReference type="InterPro" id="IPR003325">
    <property type="entry name" value="TerD"/>
</dbReference>
<dbReference type="InterPro" id="IPR051324">
    <property type="entry name" value="Stress/Tellurium_Resist"/>
</dbReference>
<comment type="caution">
    <text evidence="2">The sequence shown here is derived from an EMBL/GenBank/DDBJ whole genome shotgun (WGS) entry which is preliminary data.</text>
</comment>
<gene>
    <name evidence="2" type="ORF">H8712_00140</name>
</gene>
<dbReference type="Pfam" id="PF02342">
    <property type="entry name" value="TerD"/>
    <property type="match status" value="1"/>
</dbReference>
<protein>
    <submittedName>
        <fullName evidence="2">TerD family protein</fullName>
    </submittedName>
</protein>
<dbReference type="CDD" id="cd06974">
    <property type="entry name" value="TerD_like"/>
    <property type="match status" value="1"/>
</dbReference>
<feature type="domain" description="TerD" evidence="1">
    <location>
        <begin position="62"/>
        <end position="234"/>
    </location>
</feature>
<dbReference type="RefSeq" id="WP_187557979.1">
    <property type="nucleotide sequence ID" value="NZ_JACRTP010000001.1"/>
</dbReference>
<dbReference type="PANTHER" id="PTHR32097:SF17">
    <property type="entry name" value="CAMP-BINDING PROTEIN 1-RELATED"/>
    <property type="match status" value="1"/>
</dbReference>